<keyword evidence="4" id="KW-1185">Reference proteome</keyword>
<dbReference type="RefSeq" id="WP_157298437.1">
    <property type="nucleotide sequence ID" value="NZ_BAAAZB010000005.1"/>
</dbReference>
<feature type="signal peptide" evidence="1">
    <location>
        <begin position="1"/>
        <end position="21"/>
    </location>
</feature>
<dbReference type="Proteomes" id="UP000468388">
    <property type="component" value="Unassembled WGS sequence"/>
</dbReference>
<comment type="caution">
    <text evidence="3">The sequence shown here is derived from an EMBL/GenBank/DDBJ whole genome shotgun (WGS) entry which is preliminary data.</text>
</comment>
<feature type="chain" id="PRO_5027034692" evidence="1">
    <location>
        <begin position="22"/>
        <end position="159"/>
    </location>
</feature>
<feature type="domain" description="Oxidoreductase molybdopterin-binding" evidence="2">
    <location>
        <begin position="59"/>
        <end position="139"/>
    </location>
</feature>
<organism evidence="3 4">
    <name type="scientific">Chitinophaga oryziterrae</name>
    <dbReference type="NCBI Taxonomy" id="1031224"/>
    <lineage>
        <taxon>Bacteria</taxon>
        <taxon>Pseudomonadati</taxon>
        <taxon>Bacteroidota</taxon>
        <taxon>Chitinophagia</taxon>
        <taxon>Chitinophagales</taxon>
        <taxon>Chitinophagaceae</taxon>
        <taxon>Chitinophaga</taxon>
    </lineage>
</organism>
<dbReference type="InterPro" id="IPR036374">
    <property type="entry name" value="OxRdtase_Mopterin-bd_sf"/>
</dbReference>
<proteinExistence type="predicted"/>
<name>A0A6N8J3P1_9BACT</name>
<sequence>MIIKYGCLAVIACFASHTLQAQVKVQGEVKHALQLTPAYLVKMTRVTASANDHDGKAHSYSGIAVSEILDSAGVTTGAQLRGKNLAKYMLVKCADGYEVVFSLAELDNNFTDRVVILADSVDGKPLPEGKGPYKLIVPGEKKPARSCFQVTDIIIGAAK</sequence>
<dbReference type="AlphaFoldDB" id="A0A6N8J3P1"/>
<evidence type="ECO:0000313" key="3">
    <source>
        <dbReference type="EMBL" id="MVT39790.1"/>
    </source>
</evidence>
<gene>
    <name evidence="3" type="ORF">GO495_04280</name>
</gene>
<dbReference type="Gene3D" id="3.90.420.10">
    <property type="entry name" value="Oxidoreductase, molybdopterin-binding domain"/>
    <property type="match status" value="1"/>
</dbReference>
<reference evidence="3 4" key="1">
    <citation type="submission" date="2019-12" db="EMBL/GenBank/DDBJ databases">
        <title>The draft genomic sequence of strain Chitinophaga oryziterrae JCM 16595.</title>
        <authorList>
            <person name="Zhang X."/>
        </authorList>
    </citation>
    <scope>NUCLEOTIDE SEQUENCE [LARGE SCALE GENOMIC DNA]</scope>
    <source>
        <strain evidence="3 4">JCM 16595</strain>
    </source>
</reference>
<keyword evidence="1" id="KW-0732">Signal</keyword>
<evidence type="ECO:0000256" key="1">
    <source>
        <dbReference type="SAM" id="SignalP"/>
    </source>
</evidence>
<dbReference type="EMBL" id="WRXO01000001">
    <property type="protein sequence ID" value="MVT39790.1"/>
    <property type="molecule type" value="Genomic_DNA"/>
</dbReference>
<dbReference type="OrthoDB" id="482420at2"/>
<dbReference type="InterPro" id="IPR000572">
    <property type="entry name" value="OxRdtase_Mopterin-bd_dom"/>
</dbReference>
<evidence type="ECO:0000313" key="4">
    <source>
        <dbReference type="Proteomes" id="UP000468388"/>
    </source>
</evidence>
<dbReference type="Pfam" id="PF00174">
    <property type="entry name" value="Oxidored_molyb"/>
    <property type="match status" value="1"/>
</dbReference>
<dbReference type="SUPFAM" id="SSF56524">
    <property type="entry name" value="Oxidoreductase molybdopterin-binding domain"/>
    <property type="match status" value="1"/>
</dbReference>
<accession>A0A6N8J3P1</accession>
<evidence type="ECO:0000259" key="2">
    <source>
        <dbReference type="Pfam" id="PF00174"/>
    </source>
</evidence>
<protein>
    <submittedName>
        <fullName evidence="3">Molybdopterin-dependent oxidoreductase</fullName>
    </submittedName>
</protein>